<evidence type="ECO:0000313" key="3">
    <source>
        <dbReference type="EMBL" id="AEF97286.1"/>
    </source>
</evidence>
<proteinExistence type="predicted"/>
<dbReference type="OrthoDB" id="92388at2157"/>
<feature type="domain" description="S-layer protein outer" evidence="2">
    <location>
        <begin position="34"/>
        <end position="523"/>
    </location>
</feature>
<name>F6BC80_METIK</name>
<evidence type="ECO:0000259" key="1">
    <source>
        <dbReference type="Pfam" id="PF05123"/>
    </source>
</evidence>
<dbReference type="EMBL" id="CP002737">
    <property type="protein sequence ID" value="AEF97286.1"/>
    <property type="molecule type" value="Genomic_DNA"/>
</dbReference>
<dbReference type="Pfam" id="PF05123">
    <property type="entry name" value="S_layer_N"/>
    <property type="match status" value="1"/>
</dbReference>
<dbReference type="GeneID" id="10644628"/>
<keyword evidence="4" id="KW-1185">Reference proteome</keyword>
<dbReference type="Proteomes" id="UP000009227">
    <property type="component" value="Chromosome"/>
</dbReference>
<dbReference type="NCBIfam" id="TIGR01564">
    <property type="entry name" value="S_layer_MJ"/>
    <property type="match status" value="2"/>
</dbReference>
<dbReference type="InterPro" id="IPR006454">
    <property type="entry name" value="S_layer_MJ"/>
</dbReference>
<gene>
    <name evidence="3" type="ordered locus">Metig_1754</name>
</gene>
<reference evidence="3 4" key="1">
    <citation type="submission" date="2011-05" db="EMBL/GenBank/DDBJ databases">
        <title>Complete sequence of Methanotorris igneus Kol 5.</title>
        <authorList>
            <consortium name="US DOE Joint Genome Institute"/>
            <person name="Lucas S."/>
            <person name="Han J."/>
            <person name="Lapidus A."/>
            <person name="Cheng J.-F."/>
            <person name="Goodwin L."/>
            <person name="Pitluck S."/>
            <person name="Peters L."/>
            <person name="Mikhailova N."/>
            <person name="Chertkov O."/>
            <person name="Han C."/>
            <person name="Tapia R."/>
            <person name="Land M."/>
            <person name="Hauser L."/>
            <person name="Kyrpides N."/>
            <person name="Ivanova N."/>
            <person name="Pagani I."/>
            <person name="Sieprawska-Lupa M."/>
            <person name="Whitman W."/>
            <person name="Woyke T."/>
        </authorList>
    </citation>
    <scope>NUCLEOTIDE SEQUENCE [LARGE SCALE GENOMIC DNA]</scope>
    <source>
        <strain evidence="4">DSM 5666 / JCM 11834 / Kol 5</strain>
    </source>
</reference>
<dbReference type="KEGG" id="mig:Metig_1754"/>
<protein>
    <submittedName>
        <fullName evidence="3">S-layer protein</fullName>
    </submittedName>
</protein>
<dbReference type="InterPro" id="IPR022650">
    <property type="entry name" value="S_layer_central"/>
</dbReference>
<dbReference type="RefSeq" id="WP_013799875.1">
    <property type="nucleotide sequence ID" value="NC_015562.1"/>
</dbReference>
<dbReference type="HOGENOM" id="CLU_016296_0_0_2"/>
<feature type="domain" description="S-layer protein central" evidence="1">
    <location>
        <begin position="136"/>
        <end position="433"/>
    </location>
</feature>
<dbReference type="STRING" id="880724.Metig_1754"/>
<sequence>MAMSLKKIGAIAVGGAMVASALASGVMAATTIGDVAGFMKNAVKDGQPNVEIVVGSGAATMDVVSAADIAAKIGSMCYKTGAVEDGKAVINAKVSQETETYDLVNGSNVILATPDKDNALSKVDGETVNPNFKKELNVLMKIKNAMPEEYYGYKDYDAVEEIYANVTANLTTNETSIPKGKLAYLSVLTDDNGNSLKVLKPGVRLPFLGSEKVYVKYDDKKIILGDLAYSGIISEGESVAIGDGYEVKVAAMYSSTPLEAEIQILKDGKVIKEDRLKLNESNPDDLITDDNKVAVLGFKGLKNIGETKGYAEVIVVKDLMELEAGEEYMDKWEIRWVKNDSTFQKGDVDDTVAGIALVYTNDDGVKSDVLEDKDDTFDIKPYPGLYLKRTTAKEENPELRIGAELSKEEELSVGQSVSIFNADIKLKDIKADAQQAVPVTAPIAKLDTEVSLDTAEKNLILVGGPVANKLTKELVDMGKVNITNDSPATLQVVEGVANGHDVLVVAGGDRNKTREAALELIKEF</sequence>
<dbReference type="Pfam" id="PF05124">
    <property type="entry name" value="S_layer_C"/>
    <property type="match status" value="1"/>
</dbReference>
<organism evidence="4">
    <name type="scientific">Methanotorris igneus (strain DSM 5666 / JCM 11834 / Kol 5)</name>
    <dbReference type="NCBI Taxonomy" id="880724"/>
    <lineage>
        <taxon>Archaea</taxon>
        <taxon>Methanobacteriati</taxon>
        <taxon>Methanobacteriota</taxon>
        <taxon>Methanomada group</taxon>
        <taxon>Methanococci</taxon>
        <taxon>Methanococcales</taxon>
        <taxon>Methanocaldococcaceae</taxon>
        <taxon>Methanotorris</taxon>
    </lineage>
</organism>
<accession>F6BC80</accession>
<dbReference type="AlphaFoldDB" id="F6BC80"/>
<evidence type="ECO:0000259" key="2">
    <source>
        <dbReference type="Pfam" id="PF05124"/>
    </source>
</evidence>
<evidence type="ECO:0000313" key="4">
    <source>
        <dbReference type="Proteomes" id="UP000009227"/>
    </source>
</evidence>
<dbReference type="InterPro" id="IPR022651">
    <property type="entry name" value="S_layer_C"/>
</dbReference>